<evidence type="ECO:0000256" key="5">
    <source>
        <dbReference type="ARBA" id="ARBA00023136"/>
    </source>
</evidence>
<dbReference type="EMBL" id="JBHLTP010000003">
    <property type="protein sequence ID" value="MFC0523278.1"/>
    <property type="molecule type" value="Genomic_DNA"/>
</dbReference>
<evidence type="ECO:0000256" key="2">
    <source>
        <dbReference type="ARBA" id="ARBA00022741"/>
    </source>
</evidence>
<sequence>MDKGTLLHVTSTVHSQLKDAKANDLAEKALDLVDKIQSQTFVIGFAGHFSAGKSSMINNLLEEEILPTSPIPTSANLVQVQKGNGIARVHFNDEDPVEISEPYDIDTLKSLCKEGDSIKDIQLQKSRTNLPEHITILDTPGIDSSNDADRVITESAIHTIDILIYVMDYNHVQSEVNLAFLQEMQRKGKRLYIVINQMDKHEESELSFTAFKQSIYQAFTSWKIDPLDIFFTSLVNEEHPLNEINRLKETIWAFMKQKEKFVEDTVYYSLKAIVETYLNAKEQATHEHIEEIREHLEQLGEESAAEKELEEQRRYWNQLPEEAKDEMWSSLQKSLQNAYIMPHDVREKAKLYVESMQSGFKVGFLFGKKKTEEEREQRLQNFFDDLNEKVQANMEGPVRKQLVQVAKQFDVADESILQSLQGITITFTKEDIANLLKSGAGAGGDYVLVFTKDIAAELKKRFKQEAQKEWEQVTNVLRDKQEHALQRLQHRSEQLSRKYDLEDKIEKLVQEKKEEHRRWESILKGNNIHSDAYENATQALIQRDARFTTLESIHAISYKTKGEEDPKQEKSFPSIAPLENKSIHNVERAAESLLETHDIIADLNGFDALKNQLLEKRERMVSRHFTVALFGAFSAGKSSFANALLGENVLPVSPNPTTATINKISPVTEDVPHGTVEIRVKSDQQLVEDIRYAIKPYTIKADTVQTAIPEISRLYKEDSLERLDQKRFSFIQALQSGFGLMKSHIGSSMRVTLEEFAPYVSEESKSCFIEWINVHYECEVTNKGITLVDTPGADSVNARHTEVSFEYIRNADAILFVTYYNHPFSRADKEFLTQLGRVKDAFSMDKMFFMINAADLAQSSADLTLVKEYMREQLTQFGIRNPRLFPVSSLMAMKEKQGRQEECDSVLSGSGLPAFEEAFYDFINKDLTNVMVSEAWHDMERVKQTLQNVWETSKAAQEDKERNRLKIQEQHQQAQDVLNQFDSLRYKQALEQKVNKQLFHIVERIMLQFSDRFKEYINPSTIQGTSAEAKHSLQQEIMNLLDQVGNDVMQEIRAVTIRIERFIEEQLQEVATDIERKMQQVKKNISFTSTPDNEMVTPLITTPFQDVGSEHFSKELGTFKNTKSFFEENQKERLKEQLQIKTKGLINRYMKGEEKRFIDYYTKEFDQSLHTLKQHISSSLDDYVQGTLFYLEEEGAVQTLHNKVDSMDALITQMR</sequence>
<keyword evidence="6" id="KW-0175">Coiled coil</keyword>
<evidence type="ECO:0000256" key="3">
    <source>
        <dbReference type="ARBA" id="ARBA00022801"/>
    </source>
</evidence>
<name>A0ABV6LLT5_9BACI</name>
<comment type="subcellular location">
    <subcellularLocation>
        <location evidence="1">Membrane</location>
    </subcellularLocation>
</comment>
<feature type="domain" description="Dynamin N-terminal" evidence="7">
    <location>
        <begin position="627"/>
        <end position="842"/>
    </location>
</feature>
<keyword evidence="9" id="KW-1185">Reference proteome</keyword>
<evidence type="ECO:0000259" key="7">
    <source>
        <dbReference type="Pfam" id="PF00350"/>
    </source>
</evidence>
<dbReference type="Proteomes" id="UP001589836">
    <property type="component" value="Unassembled WGS sequence"/>
</dbReference>
<evidence type="ECO:0000313" key="9">
    <source>
        <dbReference type="Proteomes" id="UP001589836"/>
    </source>
</evidence>
<evidence type="ECO:0000256" key="6">
    <source>
        <dbReference type="SAM" id="Coils"/>
    </source>
</evidence>
<dbReference type="SUPFAM" id="SSF52540">
    <property type="entry name" value="P-loop containing nucleoside triphosphate hydrolases"/>
    <property type="match status" value="2"/>
</dbReference>
<keyword evidence="3" id="KW-0378">Hydrolase</keyword>
<protein>
    <submittedName>
        <fullName evidence="8">Dynamin family protein</fullName>
    </submittedName>
</protein>
<reference evidence="8 9" key="1">
    <citation type="submission" date="2024-09" db="EMBL/GenBank/DDBJ databases">
        <authorList>
            <person name="Sun Q."/>
            <person name="Mori K."/>
        </authorList>
    </citation>
    <scope>NUCLEOTIDE SEQUENCE [LARGE SCALE GENOMIC DNA]</scope>
    <source>
        <strain evidence="8 9">NCAIM B.02529</strain>
    </source>
</reference>
<evidence type="ECO:0000256" key="1">
    <source>
        <dbReference type="ARBA" id="ARBA00004370"/>
    </source>
</evidence>
<accession>A0ABV6LLT5</accession>
<proteinExistence type="predicted"/>
<dbReference type="PANTHER" id="PTHR10465:SF0">
    <property type="entry name" value="SARCALUMENIN"/>
    <property type="match status" value="1"/>
</dbReference>
<dbReference type="Gene3D" id="3.40.50.300">
    <property type="entry name" value="P-loop containing nucleotide triphosphate hydrolases"/>
    <property type="match status" value="3"/>
</dbReference>
<gene>
    <name evidence="8" type="ORF">ACFFGV_06665</name>
</gene>
<feature type="coiled-coil region" evidence="6">
    <location>
        <begin position="478"/>
        <end position="518"/>
    </location>
</feature>
<dbReference type="InterPro" id="IPR027417">
    <property type="entry name" value="P-loop_NTPase"/>
</dbReference>
<keyword evidence="5" id="KW-0472">Membrane</keyword>
<dbReference type="InterPro" id="IPR027094">
    <property type="entry name" value="Mitofusin_fam"/>
</dbReference>
<evidence type="ECO:0000313" key="8">
    <source>
        <dbReference type="EMBL" id="MFC0523278.1"/>
    </source>
</evidence>
<dbReference type="PANTHER" id="PTHR10465">
    <property type="entry name" value="TRANSMEMBRANE GTPASE FZO1"/>
    <property type="match status" value="1"/>
</dbReference>
<keyword evidence="2" id="KW-0547">Nucleotide-binding</keyword>
<comment type="caution">
    <text evidence="8">The sequence shown here is derived from an EMBL/GenBank/DDBJ whole genome shotgun (WGS) entry which is preliminary data.</text>
</comment>
<evidence type="ECO:0000256" key="4">
    <source>
        <dbReference type="ARBA" id="ARBA00023134"/>
    </source>
</evidence>
<organism evidence="8 9">
    <name type="scientific">Pontibacillus salicampi</name>
    <dbReference type="NCBI Taxonomy" id="1449801"/>
    <lineage>
        <taxon>Bacteria</taxon>
        <taxon>Bacillati</taxon>
        <taxon>Bacillota</taxon>
        <taxon>Bacilli</taxon>
        <taxon>Bacillales</taxon>
        <taxon>Bacillaceae</taxon>
        <taxon>Pontibacillus</taxon>
    </lineage>
</organism>
<dbReference type="CDD" id="cd09912">
    <property type="entry name" value="DLP_2"/>
    <property type="match status" value="2"/>
</dbReference>
<dbReference type="InterPro" id="IPR045063">
    <property type="entry name" value="Dynamin_N"/>
</dbReference>
<feature type="domain" description="Dynamin N-terminal" evidence="7">
    <location>
        <begin position="43"/>
        <end position="198"/>
    </location>
</feature>
<keyword evidence="4" id="KW-0342">GTP-binding</keyword>
<dbReference type="Pfam" id="PF00350">
    <property type="entry name" value="Dynamin_N"/>
    <property type="match status" value="2"/>
</dbReference>